<feature type="compositionally biased region" description="Low complexity" evidence="2">
    <location>
        <begin position="501"/>
        <end position="515"/>
    </location>
</feature>
<feature type="region of interest" description="Disordered" evidence="2">
    <location>
        <begin position="1260"/>
        <end position="1515"/>
    </location>
</feature>
<feature type="region of interest" description="Disordered" evidence="2">
    <location>
        <begin position="343"/>
        <end position="537"/>
    </location>
</feature>
<dbReference type="PANTHER" id="PTHR23148:SF0">
    <property type="entry name" value="SERINE_ARGININE REPETITIVE MATRIX PROTEIN 1"/>
    <property type="match status" value="1"/>
</dbReference>
<keyword evidence="1" id="KW-0175">Coiled coil</keyword>
<dbReference type="InterPro" id="IPR036872">
    <property type="entry name" value="CH_dom_sf"/>
</dbReference>
<feature type="compositionally biased region" description="Low complexity" evidence="2">
    <location>
        <begin position="1211"/>
        <end position="1240"/>
    </location>
</feature>
<dbReference type="GO" id="GO:0005681">
    <property type="term" value="C:spliceosomal complex"/>
    <property type="evidence" value="ECO:0007669"/>
    <property type="project" value="TreeGrafter"/>
</dbReference>
<feature type="compositionally biased region" description="Low complexity" evidence="2">
    <location>
        <begin position="829"/>
        <end position="852"/>
    </location>
</feature>
<name>A0A7S3R1S2_DUNTE</name>
<organism evidence="3">
    <name type="scientific">Dunaliella tertiolecta</name>
    <name type="common">Green alga</name>
    <dbReference type="NCBI Taxonomy" id="3047"/>
    <lineage>
        <taxon>Eukaryota</taxon>
        <taxon>Viridiplantae</taxon>
        <taxon>Chlorophyta</taxon>
        <taxon>core chlorophytes</taxon>
        <taxon>Chlorophyceae</taxon>
        <taxon>CS clade</taxon>
        <taxon>Chlamydomonadales</taxon>
        <taxon>Dunaliellaceae</taxon>
        <taxon>Dunaliella</taxon>
    </lineage>
</organism>
<feature type="region of interest" description="Disordered" evidence="2">
    <location>
        <begin position="1"/>
        <end position="85"/>
    </location>
</feature>
<gene>
    <name evidence="3" type="ORF">DTER00134_LOCUS14910</name>
</gene>
<feature type="compositionally biased region" description="Low complexity" evidence="2">
    <location>
        <begin position="1189"/>
        <end position="1200"/>
    </location>
</feature>
<feature type="compositionally biased region" description="Gly residues" evidence="2">
    <location>
        <begin position="485"/>
        <end position="500"/>
    </location>
</feature>
<feature type="compositionally biased region" description="Low complexity" evidence="2">
    <location>
        <begin position="1416"/>
        <end position="1434"/>
    </location>
</feature>
<feature type="compositionally biased region" description="Low complexity" evidence="2">
    <location>
        <begin position="73"/>
        <end position="82"/>
    </location>
</feature>
<dbReference type="InterPro" id="IPR052225">
    <property type="entry name" value="Ser/Arg_repetitive_matrix"/>
</dbReference>
<feature type="coiled-coil region" evidence="1">
    <location>
        <begin position="904"/>
        <end position="936"/>
    </location>
</feature>
<feature type="compositionally biased region" description="Pro residues" evidence="2">
    <location>
        <begin position="1201"/>
        <end position="1210"/>
    </location>
</feature>
<feature type="compositionally biased region" description="Low complexity" evidence="2">
    <location>
        <begin position="411"/>
        <end position="426"/>
    </location>
</feature>
<dbReference type="EMBL" id="HBIP01024793">
    <property type="protein sequence ID" value="CAE0499837.1"/>
    <property type="molecule type" value="Transcribed_RNA"/>
</dbReference>
<protein>
    <recommendedName>
        <fullName evidence="4">Calponin-homology (CH) domain-containing protein</fullName>
    </recommendedName>
</protein>
<feature type="compositionally biased region" description="Polar residues" evidence="2">
    <location>
        <begin position="155"/>
        <end position="170"/>
    </location>
</feature>
<feature type="region of interest" description="Disordered" evidence="2">
    <location>
        <begin position="1137"/>
        <end position="1246"/>
    </location>
</feature>
<feature type="compositionally biased region" description="Polar residues" evidence="2">
    <location>
        <begin position="1305"/>
        <end position="1315"/>
    </location>
</feature>
<dbReference type="GO" id="GO:0003723">
    <property type="term" value="F:RNA binding"/>
    <property type="evidence" value="ECO:0007669"/>
    <property type="project" value="TreeGrafter"/>
</dbReference>
<feature type="compositionally biased region" description="Low complexity" evidence="2">
    <location>
        <begin position="789"/>
        <end position="816"/>
    </location>
</feature>
<evidence type="ECO:0000313" key="3">
    <source>
        <dbReference type="EMBL" id="CAE0499837.1"/>
    </source>
</evidence>
<dbReference type="PANTHER" id="PTHR23148">
    <property type="entry name" value="SERINE/ARGININE REGULATED NUCLEAR MATRIX PROTEIN"/>
    <property type="match status" value="1"/>
</dbReference>
<feature type="compositionally biased region" description="Low complexity" evidence="2">
    <location>
        <begin position="229"/>
        <end position="242"/>
    </location>
</feature>
<feature type="region of interest" description="Disordered" evidence="2">
    <location>
        <begin position="728"/>
        <end position="868"/>
    </location>
</feature>
<feature type="region of interest" description="Disordered" evidence="2">
    <location>
        <begin position="119"/>
        <end position="279"/>
    </location>
</feature>
<feature type="compositionally biased region" description="Low complexity" evidence="2">
    <location>
        <begin position="729"/>
        <end position="754"/>
    </location>
</feature>
<feature type="compositionally biased region" description="Polar residues" evidence="2">
    <location>
        <begin position="47"/>
        <end position="57"/>
    </location>
</feature>
<feature type="compositionally biased region" description="Low complexity" evidence="2">
    <location>
        <begin position="1354"/>
        <end position="1367"/>
    </location>
</feature>
<feature type="compositionally biased region" description="Basic and acidic residues" evidence="2">
    <location>
        <begin position="372"/>
        <end position="393"/>
    </location>
</feature>
<evidence type="ECO:0008006" key="4">
    <source>
        <dbReference type="Google" id="ProtNLM"/>
    </source>
</evidence>
<evidence type="ECO:0000256" key="1">
    <source>
        <dbReference type="SAM" id="Coils"/>
    </source>
</evidence>
<accession>A0A7S3R1S2</accession>
<sequence>MGVPPPSTYGGSMGVPPPSTYGGSMGAPSLRTHGTSTDAAPVYPQVYPSSPQLQAGSAPTDVQGPQMYTPPVQQQQQQQQRQPEADVAQVLQQLQSLGYKVPEHAAQVLQILLKDANRGDLSSSGALKDPQGVAQQLWAAGAGSAPSAGPGVQQPVHQGRSQESTQAWRQQHQHSRLQGIQEDEIQEDGQDGLPQGAGELGKEGAGRSSHKPRSNKSSRSSYAGSEMHAGSVSSSAQQSFSGWVRAPAPQPGHTSTAGSNGLGKEGPPDSPGGVFDPAGAGSARMAAIALMRHQEKVAAAAADAASAAAAVARDAAKPLLGGPPRSKTSIPAHLAERVMAAHADAELQRNRAAQSAMEEEGEEPMVPPHSLLQERRQRVAMERQRATKAEAAQRRAPSAPRKGSASGNQSAARPLQRPSQPQSPSRPARDSGPGAAGDYYHDTRGGKITMSGPSAMEAWRSASDPDKPPTQTPAPGVPYAAGASVVGGGSWGAPGGGVGKTGPRNSGGSRPSSPRMAQPSPQRQSSKGRPASPWVQGQGRLPQQHALQVAGGSGSILDGVENGQQVVLLRPPKWQERDTRHWLSSLSLDLLPEEETAPMLENPLRNGVLLCDVAAAVTGAPIPNATCEPPDQQAARSNILLALDHLGLLDLFDDSQLEKMTKATPEDAKALVKSKHVNSYARGYAQKLKEQQLKVGMSLMVEVEKVLQGNQDATWGLLNHLRCICTGEAPSSRAPSRSSSRGASPARPSSSKGRPPSPGHRAPFGPHLSMPKHNTLTTTAPPSSPPPAAAALRGPGSFASPQRSSRPASPSIRSSACVTPQRMVRRSSRPSSPGAATGRRPSSPPLSKRSVPGQWPMVPYGGSGQWELPEEEVGPTVIMASGVGPAQYLVGPRPVSPARRQQILMGLEQRQQQAELEAQKAAAAAAAQAAREEEERKRAWDMEQMKLEAIMSQAGGGDGPSLLGLPGTFQAPNNPRPPLTAWELLARPSYNRPTLPYSPAEVAALEASVVRWLVEMGALSRNVAAQGFSSLLPGLGDGIFLPWLVQFLTGTTLTGMNKKPVNEAARHANMLKAINHLRTVPNMSRRFLNFEDALLHAEHGATLGLLEDLHRFADHQPPAGTSLVPGIPPYLPYLQQPAQATPATPSNSVRAPPAYPQPQPTPSLQLQPQQYEQLQQQQQQLEQQRRQQHLQQRLRASSPTPLRPPSPSPSKRPASAQHPLHQQQQQQQPRRPSSASRVPSNQAPSTAAFLAPASAPELYVPHQHSGNWQQQQQQPGLHPDLHCKSPNSPIVTATTPWTDWATMTHPPSTQPTSDPWSAGPHTAAAVPRTQSPAAVMHGPHRSSNAPSSGVPALNIATNNRSNTNTTTAVPRTPQRPASAGRTPPAPRQLGVVPQRGPDGGAPPPGLPSGHFSLSVTPTPAAARAPGTANAPASAQTPTQHRPSSRGPLTMGEKGGPPGASSDLDAYLQQQQLQVQPRRGVPSSSASLLAQGLDGENIAHVRGPPSSLTKVTHALG</sequence>
<feature type="compositionally biased region" description="Acidic residues" evidence="2">
    <location>
        <begin position="181"/>
        <end position="190"/>
    </location>
</feature>
<evidence type="ECO:0000256" key="2">
    <source>
        <dbReference type="SAM" id="MobiDB-lite"/>
    </source>
</evidence>
<dbReference type="GO" id="GO:0048024">
    <property type="term" value="P:regulation of mRNA splicing, via spliceosome"/>
    <property type="evidence" value="ECO:0007669"/>
    <property type="project" value="TreeGrafter"/>
</dbReference>
<reference evidence="3" key="1">
    <citation type="submission" date="2021-01" db="EMBL/GenBank/DDBJ databases">
        <authorList>
            <person name="Corre E."/>
            <person name="Pelletier E."/>
            <person name="Niang G."/>
            <person name="Scheremetjew M."/>
            <person name="Finn R."/>
            <person name="Kale V."/>
            <person name="Holt S."/>
            <person name="Cochrane G."/>
            <person name="Meng A."/>
            <person name="Brown T."/>
            <person name="Cohen L."/>
        </authorList>
    </citation>
    <scope>NUCLEOTIDE SEQUENCE</scope>
    <source>
        <strain evidence="3">CCMP1320</strain>
    </source>
</reference>
<feature type="compositionally biased region" description="Low complexity" evidence="2">
    <location>
        <begin position="1162"/>
        <end position="1182"/>
    </location>
</feature>
<feature type="compositionally biased region" description="Low complexity" evidence="2">
    <location>
        <begin position="139"/>
        <end position="151"/>
    </location>
</feature>
<dbReference type="Gene3D" id="1.10.418.10">
    <property type="entry name" value="Calponin-like domain"/>
    <property type="match status" value="1"/>
</dbReference>
<feature type="compositionally biased region" description="Polar residues" evidence="2">
    <location>
        <begin position="1285"/>
        <end position="1297"/>
    </location>
</feature>
<proteinExistence type="predicted"/>